<protein>
    <submittedName>
        <fullName evidence="1">Uncharacterized protein</fullName>
    </submittedName>
</protein>
<dbReference type="VEuPathDB" id="FungiDB:HpaG813450"/>
<dbReference type="Proteomes" id="UP000011713">
    <property type="component" value="Unassembled WGS sequence"/>
</dbReference>
<dbReference type="InParanoid" id="M4C2Y3"/>
<accession>M4C2Y3</accession>
<proteinExistence type="predicted"/>
<organism evidence="1 2">
    <name type="scientific">Hyaloperonospora arabidopsidis (strain Emoy2)</name>
    <name type="common">Downy mildew agent</name>
    <name type="synonym">Peronospora arabidopsidis</name>
    <dbReference type="NCBI Taxonomy" id="559515"/>
    <lineage>
        <taxon>Eukaryota</taxon>
        <taxon>Sar</taxon>
        <taxon>Stramenopiles</taxon>
        <taxon>Oomycota</taxon>
        <taxon>Peronosporomycetes</taxon>
        <taxon>Peronosporales</taxon>
        <taxon>Peronosporaceae</taxon>
        <taxon>Hyaloperonospora</taxon>
    </lineage>
</organism>
<name>M4C2Y3_HYAAE</name>
<keyword evidence="2" id="KW-1185">Reference proteome</keyword>
<evidence type="ECO:0000313" key="1">
    <source>
        <dbReference type="EnsemblProtists" id="HpaP813450"/>
    </source>
</evidence>
<dbReference type="HOGENOM" id="CLU_2417883_0_0_1"/>
<dbReference type="AlphaFoldDB" id="M4C2Y3"/>
<reference evidence="1" key="2">
    <citation type="submission" date="2015-06" db="UniProtKB">
        <authorList>
            <consortium name="EnsemblProtists"/>
        </authorList>
    </citation>
    <scope>IDENTIFICATION</scope>
    <source>
        <strain evidence="1">Emoy2</strain>
    </source>
</reference>
<reference evidence="2" key="1">
    <citation type="journal article" date="2010" name="Science">
        <title>Signatures of adaptation to obligate biotrophy in the Hyaloperonospora arabidopsidis genome.</title>
        <authorList>
            <person name="Baxter L."/>
            <person name="Tripathy S."/>
            <person name="Ishaque N."/>
            <person name="Boot N."/>
            <person name="Cabral A."/>
            <person name="Kemen E."/>
            <person name="Thines M."/>
            <person name="Ah-Fong A."/>
            <person name="Anderson R."/>
            <person name="Badejoko W."/>
            <person name="Bittner-Eddy P."/>
            <person name="Boore J.L."/>
            <person name="Chibucos M.C."/>
            <person name="Coates M."/>
            <person name="Dehal P."/>
            <person name="Delehaunty K."/>
            <person name="Dong S."/>
            <person name="Downton P."/>
            <person name="Dumas B."/>
            <person name="Fabro G."/>
            <person name="Fronick C."/>
            <person name="Fuerstenberg S.I."/>
            <person name="Fulton L."/>
            <person name="Gaulin E."/>
            <person name="Govers F."/>
            <person name="Hughes L."/>
            <person name="Humphray S."/>
            <person name="Jiang R.H."/>
            <person name="Judelson H."/>
            <person name="Kamoun S."/>
            <person name="Kyung K."/>
            <person name="Meijer H."/>
            <person name="Minx P."/>
            <person name="Morris P."/>
            <person name="Nelson J."/>
            <person name="Phuntumart V."/>
            <person name="Qutob D."/>
            <person name="Rehmany A."/>
            <person name="Rougon-Cardoso A."/>
            <person name="Ryden P."/>
            <person name="Torto-Alalibo T."/>
            <person name="Studholme D."/>
            <person name="Wang Y."/>
            <person name="Win J."/>
            <person name="Wood J."/>
            <person name="Clifton S.W."/>
            <person name="Rogers J."/>
            <person name="Van den Ackerveken G."/>
            <person name="Jones J.D."/>
            <person name="McDowell J.M."/>
            <person name="Beynon J."/>
            <person name="Tyler B.M."/>
        </authorList>
    </citation>
    <scope>NUCLEOTIDE SEQUENCE [LARGE SCALE GENOMIC DNA]</scope>
    <source>
        <strain evidence="2">Emoy2</strain>
    </source>
</reference>
<evidence type="ECO:0000313" key="2">
    <source>
        <dbReference type="Proteomes" id="UP000011713"/>
    </source>
</evidence>
<sequence>MHLVFATPSVYLHTDEVSEYKILDLFSKNEGARRQILDACYQASNGNVGCMHQTIMYMVLPMKFGDSQVDQKMQEMITHYWKNSEVKGHRVC</sequence>
<dbReference type="EnsemblProtists" id="HpaT813450">
    <property type="protein sequence ID" value="HpaP813450"/>
    <property type="gene ID" value="HpaG813450"/>
</dbReference>
<dbReference type="EMBL" id="JH598144">
    <property type="status" value="NOT_ANNOTATED_CDS"/>
    <property type="molecule type" value="Genomic_DNA"/>
</dbReference>